<comment type="caution">
    <text evidence="1">The sequence shown here is derived from an EMBL/GenBank/DDBJ whole genome shotgun (WGS) entry which is preliminary data.</text>
</comment>
<evidence type="ECO:0000313" key="2">
    <source>
        <dbReference type="Proteomes" id="UP000476820"/>
    </source>
</evidence>
<gene>
    <name evidence="1" type="ORF">FC774_15430</name>
</gene>
<dbReference type="AlphaFoldDB" id="A0A6M0V8V5"/>
<proteinExistence type="predicted"/>
<sequence length="409" mass="48784">MKKKVLILQPDYVKKFICIGNKCEYDCCSGWDIGIDKKTFKKYRKINSSKPIKRLINKTIIKEKECVDNSIYAKIRLLEEKKSCPFLNDKKLCEIYIQCGEEYLSNTCNQYPRILNTVDGVIERSCYTSCPEITNFFFNEDIMTFDQVYDEIDMEESILSMDLNTHSEVITHKNFWILREASIDVMQNRNFTLEERMFILGLMMNKVEKYIKSGKTDIKKAVEDALSIYCNRNINKYFEELEFKDIVKKDFINLLFNTNLKNENTIINYKNLFLEFFDGIDYYNDDLDSSFTAYEKGYYTIYSNFFYDREYILENYFVNNMFCKLFPSKRGVNLFEEYTELAIKFAILKILLVGVGNYHNKLDEDIVKRTLYLYSRNLEHDSKYFDSIVEIIKKNNDLNMAYMSLLIRR</sequence>
<name>A0A6M0V8V5_CLOBO</name>
<reference evidence="1 2" key="1">
    <citation type="submission" date="2019-04" db="EMBL/GenBank/DDBJ databases">
        <title>Genome sequencing of Clostridium botulinum Groups I-IV and Clostridium butyricum.</title>
        <authorList>
            <person name="Brunt J."/>
            <person name="Van Vliet A.H.M."/>
            <person name="Stringer S.C."/>
            <person name="Carter A.T."/>
            <person name="Peck M.W."/>
        </authorList>
    </citation>
    <scope>NUCLEOTIDE SEQUENCE [LARGE SCALE GENOMIC DNA]</scope>
    <source>
        <strain evidence="1 2">1605</strain>
    </source>
</reference>
<dbReference type="Proteomes" id="UP000476820">
    <property type="component" value="Unassembled WGS sequence"/>
</dbReference>
<accession>A0A6M0V8V5</accession>
<protein>
    <recommendedName>
        <fullName evidence="3">FliB family protein</fullName>
    </recommendedName>
</protein>
<organism evidence="1 2">
    <name type="scientific">Clostridium botulinum</name>
    <dbReference type="NCBI Taxonomy" id="1491"/>
    <lineage>
        <taxon>Bacteria</taxon>
        <taxon>Bacillati</taxon>
        <taxon>Bacillota</taxon>
        <taxon>Clostridia</taxon>
        <taxon>Eubacteriales</taxon>
        <taxon>Clostridiaceae</taxon>
        <taxon>Clostridium</taxon>
    </lineage>
</organism>
<evidence type="ECO:0000313" key="1">
    <source>
        <dbReference type="EMBL" id="NFF89245.1"/>
    </source>
</evidence>
<dbReference type="NCBIfam" id="NF038110">
    <property type="entry name" value="Lys_methyl_FliB"/>
    <property type="match status" value="1"/>
</dbReference>
<dbReference type="EMBL" id="SWOV01000057">
    <property type="protein sequence ID" value="NFF89245.1"/>
    <property type="molecule type" value="Genomic_DNA"/>
</dbReference>
<dbReference type="RefSeq" id="WP_061302054.1">
    <property type="nucleotide sequence ID" value="NZ_LFPA01000129.1"/>
</dbReference>
<evidence type="ECO:0008006" key="3">
    <source>
        <dbReference type="Google" id="ProtNLM"/>
    </source>
</evidence>